<sequence length="142" mass="15755">MSCLPFGGSRFSHLGESVCSDWNTGFLYRLLLSRETENVVNVVRDIVSSWGSSGTGSFSAHAQKKFKTTSFISEPFMVIKCTENAPNVTFLGSKFLRRGSLTRPAKSDILPNAALLKSRRKKEAKEEREKKEVENSHPGAGR</sequence>
<reference evidence="2 3" key="1">
    <citation type="submission" date="2021-06" db="EMBL/GenBank/DDBJ databases">
        <authorList>
            <person name="Palmer J.M."/>
        </authorList>
    </citation>
    <scope>NUCLEOTIDE SEQUENCE [LARGE SCALE GENOMIC DNA]</scope>
    <source>
        <strain evidence="3">if_2019</strain>
        <tissue evidence="2">Muscle</tissue>
    </source>
</reference>
<accession>A0ABV0V7T1</accession>
<protein>
    <submittedName>
        <fullName evidence="2">Uncharacterized protein</fullName>
    </submittedName>
</protein>
<feature type="compositionally biased region" description="Basic and acidic residues" evidence="1">
    <location>
        <begin position="123"/>
        <end position="135"/>
    </location>
</feature>
<feature type="region of interest" description="Disordered" evidence="1">
    <location>
        <begin position="112"/>
        <end position="142"/>
    </location>
</feature>
<name>A0ABV0V7T1_9TELE</name>
<keyword evidence="3" id="KW-1185">Reference proteome</keyword>
<proteinExistence type="predicted"/>
<dbReference type="Proteomes" id="UP001482620">
    <property type="component" value="Unassembled WGS sequence"/>
</dbReference>
<organism evidence="2 3">
    <name type="scientific">Ilyodon furcidens</name>
    <name type="common">goldbreast splitfin</name>
    <dbReference type="NCBI Taxonomy" id="33524"/>
    <lineage>
        <taxon>Eukaryota</taxon>
        <taxon>Metazoa</taxon>
        <taxon>Chordata</taxon>
        <taxon>Craniata</taxon>
        <taxon>Vertebrata</taxon>
        <taxon>Euteleostomi</taxon>
        <taxon>Actinopterygii</taxon>
        <taxon>Neopterygii</taxon>
        <taxon>Teleostei</taxon>
        <taxon>Neoteleostei</taxon>
        <taxon>Acanthomorphata</taxon>
        <taxon>Ovalentaria</taxon>
        <taxon>Atherinomorphae</taxon>
        <taxon>Cyprinodontiformes</taxon>
        <taxon>Goodeidae</taxon>
        <taxon>Ilyodon</taxon>
    </lineage>
</organism>
<evidence type="ECO:0000313" key="2">
    <source>
        <dbReference type="EMBL" id="MEQ2252187.1"/>
    </source>
</evidence>
<evidence type="ECO:0000256" key="1">
    <source>
        <dbReference type="SAM" id="MobiDB-lite"/>
    </source>
</evidence>
<dbReference type="EMBL" id="JAHRIQ010094592">
    <property type="protein sequence ID" value="MEQ2252187.1"/>
    <property type="molecule type" value="Genomic_DNA"/>
</dbReference>
<comment type="caution">
    <text evidence="2">The sequence shown here is derived from an EMBL/GenBank/DDBJ whole genome shotgun (WGS) entry which is preliminary data.</text>
</comment>
<evidence type="ECO:0000313" key="3">
    <source>
        <dbReference type="Proteomes" id="UP001482620"/>
    </source>
</evidence>
<gene>
    <name evidence="2" type="ORF">ILYODFUR_019192</name>
</gene>